<dbReference type="InterPro" id="IPR021109">
    <property type="entry name" value="Peptidase_aspartic_dom_sf"/>
</dbReference>
<dbReference type="Pfam" id="PF13975">
    <property type="entry name" value="gag-asp_proteas"/>
    <property type="match status" value="1"/>
</dbReference>
<dbReference type="InterPro" id="IPR016024">
    <property type="entry name" value="ARM-type_fold"/>
</dbReference>
<reference evidence="3 4" key="1">
    <citation type="submission" date="2023-01" db="EMBL/GenBank/DDBJ databases">
        <authorList>
            <person name="Kreplak J."/>
        </authorList>
    </citation>
    <scope>NUCLEOTIDE SEQUENCE [LARGE SCALE GENOMIC DNA]</scope>
</reference>
<dbReference type="CDD" id="cd00303">
    <property type="entry name" value="retropepsin_like"/>
    <property type="match status" value="1"/>
</dbReference>
<dbReference type="SUPFAM" id="SSF50630">
    <property type="entry name" value="Acid proteases"/>
    <property type="match status" value="1"/>
</dbReference>
<dbReference type="GO" id="GO:0006508">
    <property type="term" value="P:proteolysis"/>
    <property type="evidence" value="ECO:0007669"/>
    <property type="project" value="InterPro"/>
</dbReference>
<dbReference type="PROSITE" id="PS00141">
    <property type="entry name" value="ASP_PROTEASE"/>
    <property type="match status" value="1"/>
</dbReference>
<feature type="region of interest" description="Disordered" evidence="1">
    <location>
        <begin position="1300"/>
        <end position="1348"/>
    </location>
</feature>
<feature type="region of interest" description="Disordered" evidence="1">
    <location>
        <begin position="278"/>
        <end position="303"/>
    </location>
</feature>
<feature type="domain" description="Retrotransposon gag" evidence="2">
    <location>
        <begin position="118"/>
        <end position="206"/>
    </location>
</feature>
<evidence type="ECO:0000313" key="4">
    <source>
        <dbReference type="Proteomes" id="UP001157006"/>
    </source>
</evidence>
<dbReference type="InterPro" id="IPR005162">
    <property type="entry name" value="Retrotrans_gag_dom"/>
</dbReference>
<dbReference type="Proteomes" id="UP001157006">
    <property type="component" value="Chromosome 2"/>
</dbReference>
<dbReference type="InterPro" id="IPR051177">
    <property type="entry name" value="CIK-Related_Protein"/>
</dbReference>
<keyword evidence="4" id="KW-1185">Reference proteome</keyword>
<evidence type="ECO:0000256" key="1">
    <source>
        <dbReference type="SAM" id="MobiDB-lite"/>
    </source>
</evidence>
<dbReference type="Gene3D" id="2.40.70.10">
    <property type="entry name" value="Acid Proteases"/>
    <property type="match status" value="1"/>
</dbReference>
<dbReference type="GO" id="GO:0004190">
    <property type="term" value="F:aspartic-type endopeptidase activity"/>
    <property type="evidence" value="ECO:0007669"/>
    <property type="project" value="InterPro"/>
</dbReference>
<feature type="region of interest" description="Disordered" evidence="1">
    <location>
        <begin position="1127"/>
        <end position="1227"/>
    </location>
</feature>
<evidence type="ECO:0000313" key="3">
    <source>
        <dbReference type="EMBL" id="CAI8600598.1"/>
    </source>
</evidence>
<dbReference type="InterPro" id="IPR001969">
    <property type="entry name" value="Aspartic_peptidase_AS"/>
</dbReference>
<sequence length="1348" mass="149116">MEAKIADLEQELSLMKVAFSDSIAEVQQTARENQRALMQMMEKVLGKKVVEVDDGVSSAVKKATTSSELKGEALDEFRRSVKKVELPAFSGDDPAGWISRAEVYFRVQDTSATVKVGMAQLSMDGPTIHFFNSLLEENPDLTWEEFKVELLERYGGLGEGDVYEQLTEIRQKGTVEDYIQEFERLTAQIPRLPDKKYLGYFLHGLKDEIRGRVRSFVAMGPLTRSKLIHVTRAVEREISGGSGWNRNPKIGGSNRVNPGRHGGTDWVFVKGGQNSGNHNGIGPRGVNGPIHESKHGTADRRKGGVREKGFTHLSYQELMDRKKKGLCYKCGGPYHPLHQCPDKQLRIMIVEEEEGGDDEAKLLAVEVEESEEEHGGEMSVMSLFELKESQHDKVHTLKLRATINGVPVVVLVDSGATHNFVAKSMVQKLGWQVETTPDFRIKLGDGFQTITRGKCTQVLFKTGGVTCEIEAYLFDLDGVDVVVGMAWLKSLGDMIVNWNKQTMEFWHEGKWVMLRGIEGTSEAIPALQSIVGKASKGYDKKGWSLDATLSNTEGRAEVVLEQSVMQEVLKSFDDVFQEPKGLPPCRSRDHAINSMAGQGELAALVSYPIWEEGNVIQEEIHMDKVLLKIIEELEEKPDSRPGFKYKQEVLFYEDRLVLSAQSSLIPKMLAEFHITPEVGDYAVESELPQEVEGSCVEQFVPEGVLDTRFNGLGEQRVKQVLIQWTNRAADEATWEDMETITKQFPEFNLEDKVAFLEGGSQFFRNDTRLRALRFLDHMLERDNMQKSEFLKALSDMWKDFDSRVLRYKVLPPLCAELRNVVIQPMILPMVLTIAESQDKNDFEQSTLPALDPVLSTASGDTMLLLLKHAELIINKTTQEHLISHVLPMIVRAYDDNDARLQEEVLKKTVSLAKQLDAQLVKQVILPRVHGLALKTTVAAVRVNALLCLGEMVNRLDKHAVLEILQTIQRCTAVDHSPPTLMCTLGVANSIFKQFGVEYVAEHVLPLLMPLLTAQQLNVQQFAKYMLFVKNILQKIEEKRGVVVTDSGLPEVKLSPAVNGLQVDAPRTINSTIATPTKSSSSWDADWGTKTARTTNYVHNPTNTSSQSVIGNPVGQVASLQNHMSLSGVSNQQTAKSCPSVDLEWPPRASSGVTSQFGDTERQTVAVGTSSTSNHEDDDPFADWPPRPSGPLSGGIGNPNNGTSGMPLNKLGHNSMTSNSSNLQASNNWSVNSQNSLESISLNPRNAASSSISNLNNGFQPQSPLGFQKQSQAFPALNAVSSSYNNVKSTDLGSIFSSNKNEQIAPRLAPPPSTTVGRGRGRGRGATSTKQPSHTKSSTEQPHLLDLLG</sequence>
<dbReference type="Gene3D" id="1.25.10.10">
    <property type="entry name" value="Leucine-rich Repeat Variant"/>
    <property type="match status" value="1"/>
</dbReference>
<dbReference type="InterPro" id="IPR011989">
    <property type="entry name" value="ARM-like"/>
</dbReference>
<accession>A0AAV0ZUD7</accession>
<organism evidence="3 4">
    <name type="scientific">Vicia faba</name>
    <name type="common">Broad bean</name>
    <name type="synonym">Faba vulgaris</name>
    <dbReference type="NCBI Taxonomy" id="3906"/>
    <lineage>
        <taxon>Eukaryota</taxon>
        <taxon>Viridiplantae</taxon>
        <taxon>Streptophyta</taxon>
        <taxon>Embryophyta</taxon>
        <taxon>Tracheophyta</taxon>
        <taxon>Spermatophyta</taxon>
        <taxon>Magnoliopsida</taxon>
        <taxon>eudicotyledons</taxon>
        <taxon>Gunneridae</taxon>
        <taxon>Pentapetalae</taxon>
        <taxon>rosids</taxon>
        <taxon>fabids</taxon>
        <taxon>Fabales</taxon>
        <taxon>Fabaceae</taxon>
        <taxon>Papilionoideae</taxon>
        <taxon>50 kb inversion clade</taxon>
        <taxon>NPAAA clade</taxon>
        <taxon>Hologalegina</taxon>
        <taxon>IRL clade</taxon>
        <taxon>Fabeae</taxon>
        <taxon>Vicia</taxon>
    </lineage>
</organism>
<evidence type="ECO:0000259" key="2">
    <source>
        <dbReference type="Pfam" id="PF03732"/>
    </source>
</evidence>
<feature type="compositionally biased region" description="Basic and acidic residues" evidence="1">
    <location>
        <begin position="291"/>
        <end position="303"/>
    </location>
</feature>
<protein>
    <recommendedName>
        <fullName evidence="2">Retrotransposon gag domain-containing protein</fullName>
    </recommendedName>
</protein>
<feature type="compositionally biased region" description="Polar residues" evidence="1">
    <location>
        <begin position="1197"/>
        <end position="1227"/>
    </location>
</feature>
<dbReference type="SUPFAM" id="SSF48371">
    <property type="entry name" value="ARM repeat"/>
    <property type="match status" value="1"/>
</dbReference>
<dbReference type="EMBL" id="OX451737">
    <property type="protein sequence ID" value="CAI8600598.1"/>
    <property type="molecule type" value="Genomic_DNA"/>
</dbReference>
<dbReference type="SUPFAM" id="SSF54160">
    <property type="entry name" value="Chromo domain-like"/>
    <property type="match status" value="1"/>
</dbReference>
<feature type="compositionally biased region" description="Polar residues" evidence="1">
    <location>
        <begin position="1325"/>
        <end position="1340"/>
    </location>
</feature>
<dbReference type="InterPro" id="IPR016197">
    <property type="entry name" value="Chromo-like_dom_sf"/>
</dbReference>
<dbReference type="PANTHER" id="PTHR12984:SF6">
    <property type="entry name" value="SCY1-LIKE PROTEIN 2"/>
    <property type="match status" value="1"/>
</dbReference>
<proteinExistence type="predicted"/>
<feature type="compositionally biased region" description="Polar residues" evidence="1">
    <location>
        <begin position="1127"/>
        <end position="1136"/>
    </location>
</feature>
<name>A0AAV0ZUD7_VICFA</name>
<dbReference type="PANTHER" id="PTHR12984">
    <property type="entry name" value="SCY1-RELATED S/T PROTEIN KINASE-LIKE"/>
    <property type="match status" value="1"/>
</dbReference>
<gene>
    <name evidence="3" type="ORF">VFH_II231080</name>
</gene>
<dbReference type="Pfam" id="PF03732">
    <property type="entry name" value="Retrotrans_gag"/>
    <property type="match status" value="1"/>
</dbReference>